<evidence type="ECO:0008006" key="3">
    <source>
        <dbReference type="Google" id="ProtNLM"/>
    </source>
</evidence>
<organism evidence="1 2">
    <name type="scientific">Clostridium beijerinckii</name>
    <name type="common">Clostridium MP</name>
    <dbReference type="NCBI Taxonomy" id="1520"/>
    <lineage>
        <taxon>Bacteria</taxon>
        <taxon>Bacillati</taxon>
        <taxon>Bacillota</taxon>
        <taxon>Clostridia</taxon>
        <taxon>Eubacteriales</taxon>
        <taxon>Clostridiaceae</taxon>
        <taxon>Clostridium</taxon>
    </lineage>
</organism>
<sequence>MINLRYEHKLLFCSLDLDIDKKPLHFENVLIDTGSATTLINSDYIHFDGNEELINVHGVGGYESVLMKPFKNISINNGYALHDVLLCVGEMDYGIDIDLLIGLDLLKALNADISIKNMCLKFSNC</sequence>
<dbReference type="InterPro" id="IPR021109">
    <property type="entry name" value="Peptidase_aspartic_dom_sf"/>
</dbReference>
<name>A0A7X9SNS6_CLOBE</name>
<protein>
    <recommendedName>
        <fullName evidence="3">Aspartyl protease</fullName>
    </recommendedName>
</protein>
<proteinExistence type="predicted"/>
<evidence type="ECO:0000313" key="1">
    <source>
        <dbReference type="EMBL" id="NMF05259.1"/>
    </source>
</evidence>
<evidence type="ECO:0000313" key="2">
    <source>
        <dbReference type="Proteomes" id="UP000587880"/>
    </source>
</evidence>
<dbReference type="Proteomes" id="UP000587880">
    <property type="component" value="Unassembled WGS sequence"/>
</dbReference>
<dbReference type="EMBL" id="JABAGD010000017">
    <property type="protein sequence ID" value="NMF05259.1"/>
    <property type="molecule type" value="Genomic_DNA"/>
</dbReference>
<dbReference type="Gene3D" id="2.40.70.10">
    <property type="entry name" value="Acid Proteases"/>
    <property type="match status" value="1"/>
</dbReference>
<reference evidence="1 2" key="1">
    <citation type="submission" date="2020-04" db="EMBL/GenBank/DDBJ databases">
        <authorList>
            <person name="Hitch T.C.A."/>
            <person name="Wylensek D."/>
            <person name="Clavel T."/>
        </authorList>
    </citation>
    <scope>NUCLEOTIDE SEQUENCE [LARGE SCALE GENOMIC DNA]</scope>
    <source>
        <strain evidence="1 2">WB01_NA02</strain>
    </source>
</reference>
<accession>A0A7X9SNS6</accession>
<dbReference type="AlphaFoldDB" id="A0A7X9SNS6"/>
<dbReference type="SUPFAM" id="SSF50630">
    <property type="entry name" value="Acid proteases"/>
    <property type="match status" value="1"/>
</dbReference>
<gene>
    <name evidence="1" type="ORF">HF849_10950</name>
</gene>
<comment type="caution">
    <text evidence="1">The sequence shown here is derived from an EMBL/GenBank/DDBJ whole genome shotgun (WGS) entry which is preliminary data.</text>
</comment>
<dbReference type="RefSeq" id="WP_168981956.1">
    <property type="nucleotide sequence ID" value="NZ_JABAGD010000017.1"/>
</dbReference>